<proteinExistence type="inferred from homology"/>
<organism evidence="6 7">
    <name type="scientific">Batillaria attramentaria</name>
    <dbReference type="NCBI Taxonomy" id="370345"/>
    <lineage>
        <taxon>Eukaryota</taxon>
        <taxon>Metazoa</taxon>
        <taxon>Spiralia</taxon>
        <taxon>Lophotrochozoa</taxon>
        <taxon>Mollusca</taxon>
        <taxon>Gastropoda</taxon>
        <taxon>Caenogastropoda</taxon>
        <taxon>Sorbeoconcha</taxon>
        <taxon>Cerithioidea</taxon>
        <taxon>Batillariidae</taxon>
        <taxon>Batillaria</taxon>
    </lineage>
</organism>
<dbReference type="EMBL" id="JACVVK020000026">
    <property type="protein sequence ID" value="KAK7502481.1"/>
    <property type="molecule type" value="Genomic_DNA"/>
</dbReference>
<dbReference type="AlphaFoldDB" id="A0ABD0LSL5"/>
<accession>A0ABD0LSL5</accession>
<dbReference type="SUPFAM" id="SSF52266">
    <property type="entry name" value="SGNH hydrolase"/>
    <property type="match status" value="1"/>
</dbReference>
<dbReference type="FunFam" id="3.40.50.1110:FF:000002">
    <property type="entry name" value="isoamyl acetate-hydrolyzing esterase 1 homolog"/>
    <property type="match status" value="1"/>
</dbReference>
<comment type="function">
    <text evidence="2">Probable lipase.</text>
</comment>
<dbReference type="CDD" id="cd01838">
    <property type="entry name" value="Isoamyl_acetate_hydrolase_like"/>
    <property type="match status" value="1"/>
</dbReference>
<keyword evidence="1" id="KW-0378">Hydrolase</keyword>
<gene>
    <name evidence="6" type="ORF">BaRGS_00006434</name>
</gene>
<dbReference type="PANTHER" id="PTHR14209:SF19">
    <property type="entry name" value="ISOAMYL ACETATE-HYDROLYZING ESTERASE 1 HOMOLOG"/>
    <property type="match status" value="1"/>
</dbReference>
<dbReference type="InterPro" id="IPR036514">
    <property type="entry name" value="SGNH_hydro_sf"/>
</dbReference>
<comment type="similarity">
    <text evidence="3">Belongs to the 'GDSL' lipolytic enzyme family. IAH1 subfamily.</text>
</comment>
<dbReference type="GO" id="GO:0016787">
    <property type="term" value="F:hydrolase activity"/>
    <property type="evidence" value="ECO:0007669"/>
    <property type="project" value="UniProtKB-KW"/>
</dbReference>
<name>A0ABD0LSL5_9CAEN</name>
<evidence type="ECO:0000313" key="7">
    <source>
        <dbReference type="Proteomes" id="UP001519460"/>
    </source>
</evidence>
<dbReference type="Proteomes" id="UP001519460">
    <property type="component" value="Unassembled WGS sequence"/>
</dbReference>
<dbReference type="InterPro" id="IPR045136">
    <property type="entry name" value="Iah1-like"/>
</dbReference>
<reference evidence="6 7" key="1">
    <citation type="journal article" date="2023" name="Sci. Data">
        <title>Genome assembly of the Korean intertidal mud-creeper Batillaria attramentaria.</title>
        <authorList>
            <person name="Patra A.K."/>
            <person name="Ho P.T."/>
            <person name="Jun S."/>
            <person name="Lee S.J."/>
            <person name="Kim Y."/>
            <person name="Won Y.J."/>
        </authorList>
    </citation>
    <scope>NUCLEOTIDE SEQUENCE [LARGE SCALE GENOMIC DNA]</scope>
    <source>
        <strain evidence="6">Wonlab-2016</strain>
    </source>
</reference>
<evidence type="ECO:0000313" key="6">
    <source>
        <dbReference type="EMBL" id="KAK7502481.1"/>
    </source>
</evidence>
<protein>
    <recommendedName>
        <fullName evidence="4">Isoamyl acetate-hydrolyzing esterase 1 homolog</fullName>
    </recommendedName>
</protein>
<comment type="caution">
    <text evidence="6">The sequence shown here is derived from an EMBL/GenBank/DDBJ whole genome shotgun (WGS) entry which is preliminary data.</text>
</comment>
<sequence length="273" mass="30620">MCACGRLQVRALLQVVQLRTRAPLLSPVSTSRLGTMSEARTMWPKVVLFGDSLTQYSFSLDGCWGALVSDLLQRKCDVINRGFSGYNVRWCRLMLPQLVPKEVAKETVAITIFLGANDSNDFELNSRQHVPLEEYREGLGSMIDHLLSVGVSRDKIILISPPAFAAEAWEKQCIMKGKPLSKNNKTTGEYAKVCMSVAKEYGTQTVDLYTSMMKSPNWEEMLIDGLHLSQSGSKHLFDLLKPVMEQLTSNLPMKFPLWDQVDIENPKSSLLSQ</sequence>
<dbReference type="Pfam" id="PF13472">
    <property type="entry name" value="Lipase_GDSL_2"/>
    <property type="match status" value="1"/>
</dbReference>
<keyword evidence="7" id="KW-1185">Reference proteome</keyword>
<feature type="domain" description="SGNH hydrolase-type esterase" evidence="5">
    <location>
        <begin position="48"/>
        <end position="233"/>
    </location>
</feature>
<evidence type="ECO:0000256" key="3">
    <source>
        <dbReference type="ARBA" id="ARBA00025755"/>
    </source>
</evidence>
<dbReference type="InterPro" id="IPR013830">
    <property type="entry name" value="SGNH_hydro"/>
</dbReference>
<dbReference type="PANTHER" id="PTHR14209">
    <property type="entry name" value="ISOAMYL ACETATE-HYDROLYZING ESTERASE 1"/>
    <property type="match status" value="1"/>
</dbReference>
<evidence type="ECO:0000259" key="5">
    <source>
        <dbReference type="Pfam" id="PF13472"/>
    </source>
</evidence>
<evidence type="ECO:0000256" key="1">
    <source>
        <dbReference type="ARBA" id="ARBA00022801"/>
    </source>
</evidence>
<dbReference type="Gene3D" id="3.40.50.1110">
    <property type="entry name" value="SGNH hydrolase"/>
    <property type="match status" value="1"/>
</dbReference>
<evidence type="ECO:0000256" key="2">
    <source>
        <dbReference type="ARBA" id="ARBA00024673"/>
    </source>
</evidence>
<evidence type="ECO:0000256" key="4">
    <source>
        <dbReference type="ARBA" id="ARBA00026152"/>
    </source>
</evidence>